<evidence type="ECO:0000313" key="6">
    <source>
        <dbReference type="EMBL" id="RLJ61618.1"/>
    </source>
</evidence>
<keyword evidence="2" id="KW-0479">Metal-binding</keyword>
<gene>
    <name evidence="6" type="ORF">DFR35_2822</name>
</gene>
<dbReference type="GO" id="GO:0046872">
    <property type="term" value="F:metal ion binding"/>
    <property type="evidence" value="ECO:0007669"/>
    <property type="project" value="UniProtKB-KW"/>
</dbReference>
<keyword evidence="3" id="KW-0408">Iron</keyword>
<dbReference type="SUPFAM" id="SSF47188">
    <property type="entry name" value="Hemerythrin-like"/>
    <property type="match status" value="1"/>
</dbReference>
<dbReference type="InterPro" id="IPR012312">
    <property type="entry name" value="Hemerythrin-like"/>
</dbReference>
<sequence length="193" mass="21922">MEAFAWDQRFVTGIEIVDAQHRRLVDIINRLGDALLAGDPMSEGRLQILFLELSGYAREHFADEEQLMRDAGMDPRHIEAHTRHHHQFVEQLASMWRARAAMKNPAETLFGFLSAWLAFHILGEDQSMARQLALVESGDSAAIAYELESQPQDNSTAALLHALQTLYHVLAEQNRDLAEANDRLQREIAAHRD</sequence>
<feature type="domain" description="Hemerythrin-like" evidence="5">
    <location>
        <begin position="12"/>
        <end position="130"/>
    </location>
</feature>
<dbReference type="NCBIfam" id="TIGR02481">
    <property type="entry name" value="hemeryth_dom"/>
    <property type="match status" value="1"/>
</dbReference>
<name>A0A497X7R2_9PROT</name>
<evidence type="ECO:0000256" key="4">
    <source>
        <dbReference type="SAM" id="Coils"/>
    </source>
</evidence>
<dbReference type="Pfam" id="PF01814">
    <property type="entry name" value="Hemerythrin"/>
    <property type="match status" value="1"/>
</dbReference>
<dbReference type="Gene3D" id="1.20.120.50">
    <property type="entry name" value="Hemerythrin-like"/>
    <property type="match status" value="1"/>
</dbReference>
<dbReference type="Proteomes" id="UP000268908">
    <property type="component" value="Unassembled WGS sequence"/>
</dbReference>
<evidence type="ECO:0000256" key="1">
    <source>
        <dbReference type="ARBA" id="ARBA00010587"/>
    </source>
</evidence>
<dbReference type="OrthoDB" id="1931120at2"/>
<dbReference type="InterPro" id="IPR035938">
    <property type="entry name" value="Hemerythrin-like_sf"/>
</dbReference>
<evidence type="ECO:0000313" key="7">
    <source>
        <dbReference type="Proteomes" id="UP000268908"/>
    </source>
</evidence>
<evidence type="ECO:0000259" key="5">
    <source>
        <dbReference type="Pfam" id="PF01814"/>
    </source>
</evidence>
<dbReference type="AlphaFoldDB" id="A0A497X7R2"/>
<comment type="similarity">
    <text evidence="1">Belongs to the hemerythrin family.</text>
</comment>
<keyword evidence="7" id="KW-1185">Reference proteome</keyword>
<accession>A0A497X7R2</accession>
<dbReference type="NCBIfam" id="NF033749">
    <property type="entry name" value="bact_hemeryth"/>
    <property type="match status" value="1"/>
</dbReference>
<dbReference type="EMBL" id="RCCI01000009">
    <property type="protein sequence ID" value="RLJ61618.1"/>
    <property type="molecule type" value="Genomic_DNA"/>
</dbReference>
<proteinExistence type="inferred from homology"/>
<dbReference type="InterPro" id="IPR050669">
    <property type="entry name" value="Hemerythrin"/>
</dbReference>
<evidence type="ECO:0000256" key="2">
    <source>
        <dbReference type="ARBA" id="ARBA00022723"/>
    </source>
</evidence>
<reference evidence="6 7" key="1">
    <citation type="submission" date="2018-10" db="EMBL/GenBank/DDBJ databases">
        <title>Genomic Encyclopedia of Type Strains, Phase IV (KMG-IV): sequencing the most valuable type-strain genomes for metagenomic binning, comparative biology and taxonomic classification.</title>
        <authorList>
            <person name="Goeker M."/>
        </authorList>
    </citation>
    <scope>NUCLEOTIDE SEQUENCE [LARGE SCALE GENOMIC DNA]</scope>
    <source>
        <strain evidence="6 7">DSM 26916</strain>
    </source>
</reference>
<keyword evidence="4" id="KW-0175">Coiled coil</keyword>
<protein>
    <submittedName>
        <fullName evidence="6">Hemerythrin-like metal-binding protein</fullName>
    </submittedName>
</protein>
<comment type="caution">
    <text evidence="6">The sequence shown here is derived from an EMBL/GenBank/DDBJ whole genome shotgun (WGS) entry which is preliminary data.</text>
</comment>
<dbReference type="InterPro" id="IPR012827">
    <property type="entry name" value="Hemerythrin_metal-bd"/>
</dbReference>
<dbReference type="CDD" id="cd12107">
    <property type="entry name" value="Hemerythrin"/>
    <property type="match status" value="1"/>
</dbReference>
<evidence type="ECO:0000256" key="3">
    <source>
        <dbReference type="ARBA" id="ARBA00023004"/>
    </source>
</evidence>
<feature type="coiled-coil region" evidence="4">
    <location>
        <begin position="163"/>
        <end position="190"/>
    </location>
</feature>
<dbReference type="PANTHER" id="PTHR37164">
    <property type="entry name" value="BACTERIOHEMERYTHRIN"/>
    <property type="match status" value="1"/>
</dbReference>
<dbReference type="RefSeq" id="WP_121243312.1">
    <property type="nucleotide sequence ID" value="NZ_BHVV01000004.1"/>
</dbReference>
<dbReference type="PANTHER" id="PTHR37164:SF1">
    <property type="entry name" value="BACTERIOHEMERYTHRIN"/>
    <property type="match status" value="1"/>
</dbReference>
<organism evidence="6 7">
    <name type="scientific">Sulfurisoma sediminicola</name>
    <dbReference type="NCBI Taxonomy" id="1381557"/>
    <lineage>
        <taxon>Bacteria</taxon>
        <taxon>Pseudomonadati</taxon>
        <taxon>Pseudomonadota</taxon>
        <taxon>Betaproteobacteria</taxon>
        <taxon>Nitrosomonadales</taxon>
        <taxon>Sterolibacteriaceae</taxon>
        <taxon>Sulfurisoma</taxon>
    </lineage>
</organism>